<dbReference type="Gene3D" id="3.40.50.12780">
    <property type="entry name" value="N-terminal domain of ligase-like"/>
    <property type="match status" value="1"/>
</dbReference>
<dbReference type="SUPFAM" id="SSF56801">
    <property type="entry name" value="Acetyl-CoA synthetase-like"/>
    <property type="match status" value="1"/>
</dbReference>
<sequence>MFRSVIKNVTFPLIARREGLGGIMGNLSSLEESQFWPYHRIAELQRDRLKRILVHAYENTDFYQKRFDEAGFNPYTFRYPDQLLKIPVLTKEQIRDNMPRLIARNHRPQDIHYAETGGTSDVKMRFYRDNKCLSMKEAAIYRFNRWAGWDFGDYLGLVWPAHQDFENFGSLKARIRNVFYKRVLLFASAVIDDQACREYLNRLKLKKPTTILAFSSPIHELAKYMARNGIDRYRLKGLITTGEPLYDHQRRLVADMFHCDIQDSYRSREAGPMAQECGARSGMHINAECLYLELDNPRPMATSGEQAGDVLITDLLNYGMPLIRYSMGDAAVLSNRTCPCGRGLPLMKEIVGRALDVFVTPEGKLVSTISMVMYMVNTAPGFFGKMQAIQDAVDHITLKMTRDMIPSKEVMDHQSRIAEKLFGTKMRITYEFVDDIPHEKSGKYLFAKRLIPLPQ</sequence>
<dbReference type="PANTHER" id="PTHR36932:SF1">
    <property type="entry name" value="CAPSULAR POLYSACCHARIDE BIOSYNTHESIS PROTEIN"/>
    <property type="match status" value="1"/>
</dbReference>
<accession>A0A485LZU8</accession>
<dbReference type="AlphaFoldDB" id="A0A485LZU8"/>
<protein>
    <submittedName>
        <fullName evidence="1">Phenylacetate-coenzyme A ligase</fullName>
        <ecNumber evidence="1">6.2.1.30</ecNumber>
    </submittedName>
</protein>
<dbReference type="InterPro" id="IPR053158">
    <property type="entry name" value="CapK_Type1_Caps_Biosynth"/>
</dbReference>
<keyword evidence="1" id="KW-0436">Ligase</keyword>
<name>A0A485LZU8_9ZZZZ</name>
<dbReference type="PANTHER" id="PTHR36932">
    <property type="entry name" value="CAPSULAR POLYSACCHARIDE BIOSYNTHESIS PROTEIN"/>
    <property type="match status" value="1"/>
</dbReference>
<evidence type="ECO:0000313" key="1">
    <source>
        <dbReference type="EMBL" id="VFU14098.1"/>
    </source>
</evidence>
<dbReference type="EMBL" id="CAADRM010000087">
    <property type="protein sequence ID" value="VFU14098.1"/>
    <property type="molecule type" value="Genomic_DNA"/>
</dbReference>
<gene>
    <name evidence="1" type="ORF">SCFA_250013</name>
</gene>
<dbReference type="EC" id="6.2.1.30" evidence="1"/>
<proteinExistence type="predicted"/>
<dbReference type="InterPro" id="IPR042099">
    <property type="entry name" value="ANL_N_sf"/>
</dbReference>
<organism evidence="1">
    <name type="scientific">anaerobic digester metagenome</name>
    <dbReference type="NCBI Taxonomy" id="1263854"/>
    <lineage>
        <taxon>unclassified sequences</taxon>
        <taxon>metagenomes</taxon>
        <taxon>ecological metagenomes</taxon>
    </lineage>
</organism>
<reference evidence="1" key="1">
    <citation type="submission" date="2019-03" db="EMBL/GenBank/DDBJ databases">
        <authorList>
            <person name="Hao L."/>
        </authorList>
    </citation>
    <scope>NUCLEOTIDE SEQUENCE</scope>
</reference>
<dbReference type="GO" id="GO:0047475">
    <property type="term" value="F:phenylacetate-CoA ligase activity"/>
    <property type="evidence" value="ECO:0007669"/>
    <property type="project" value="UniProtKB-EC"/>
</dbReference>